<gene>
    <name evidence="5" type="ORF">ACFP2T_36730</name>
</gene>
<dbReference type="PROSITE" id="PS50987">
    <property type="entry name" value="HTH_ARSR_2"/>
    <property type="match status" value="1"/>
</dbReference>
<dbReference type="InterPro" id="IPR036390">
    <property type="entry name" value="WH_DNA-bd_sf"/>
</dbReference>
<proteinExistence type="predicted"/>
<evidence type="ECO:0000256" key="1">
    <source>
        <dbReference type="ARBA" id="ARBA00023015"/>
    </source>
</evidence>
<dbReference type="CDD" id="cd00090">
    <property type="entry name" value="HTH_ARSR"/>
    <property type="match status" value="1"/>
</dbReference>
<dbReference type="PRINTS" id="PR00778">
    <property type="entry name" value="HTHARSR"/>
</dbReference>
<organism evidence="5 6">
    <name type="scientific">Plantactinospora solaniradicis</name>
    <dbReference type="NCBI Taxonomy" id="1723736"/>
    <lineage>
        <taxon>Bacteria</taxon>
        <taxon>Bacillati</taxon>
        <taxon>Actinomycetota</taxon>
        <taxon>Actinomycetes</taxon>
        <taxon>Micromonosporales</taxon>
        <taxon>Micromonosporaceae</taxon>
        <taxon>Plantactinospora</taxon>
    </lineage>
</organism>
<dbReference type="RefSeq" id="WP_377430243.1">
    <property type="nucleotide sequence ID" value="NZ_JBHSPR010000053.1"/>
</dbReference>
<dbReference type="Gene3D" id="1.10.10.10">
    <property type="entry name" value="Winged helix-like DNA-binding domain superfamily/Winged helix DNA-binding domain"/>
    <property type="match status" value="1"/>
</dbReference>
<reference evidence="6" key="1">
    <citation type="journal article" date="2019" name="Int. J. Syst. Evol. Microbiol.">
        <title>The Global Catalogue of Microorganisms (GCM) 10K type strain sequencing project: providing services to taxonomists for standard genome sequencing and annotation.</title>
        <authorList>
            <consortium name="The Broad Institute Genomics Platform"/>
            <consortium name="The Broad Institute Genome Sequencing Center for Infectious Disease"/>
            <person name="Wu L."/>
            <person name="Ma J."/>
        </authorList>
    </citation>
    <scope>NUCLEOTIDE SEQUENCE [LARGE SCALE GENOMIC DNA]</scope>
    <source>
        <strain evidence="6">ZS-35-S2</strain>
    </source>
</reference>
<dbReference type="SUPFAM" id="SSF46785">
    <property type="entry name" value="Winged helix' DNA-binding domain"/>
    <property type="match status" value="1"/>
</dbReference>
<keyword evidence="1" id="KW-0805">Transcription regulation</keyword>
<dbReference type="InterPro" id="IPR051081">
    <property type="entry name" value="HTH_MetalResp_TranReg"/>
</dbReference>
<evidence type="ECO:0000313" key="6">
    <source>
        <dbReference type="Proteomes" id="UP001596203"/>
    </source>
</evidence>
<evidence type="ECO:0000256" key="2">
    <source>
        <dbReference type="ARBA" id="ARBA00023125"/>
    </source>
</evidence>
<dbReference type="PANTHER" id="PTHR33154">
    <property type="entry name" value="TRANSCRIPTIONAL REGULATOR, ARSR FAMILY"/>
    <property type="match status" value="1"/>
</dbReference>
<keyword evidence="3" id="KW-0804">Transcription</keyword>
<dbReference type="PANTHER" id="PTHR33154:SF12">
    <property type="entry name" value="TRANSCRIPTIONAL REGULATORY PROTEIN"/>
    <property type="match status" value="1"/>
</dbReference>
<evidence type="ECO:0000259" key="4">
    <source>
        <dbReference type="PROSITE" id="PS50987"/>
    </source>
</evidence>
<dbReference type="Proteomes" id="UP001596203">
    <property type="component" value="Unassembled WGS sequence"/>
</dbReference>
<dbReference type="InterPro" id="IPR011991">
    <property type="entry name" value="ArsR-like_HTH"/>
</dbReference>
<dbReference type="InterPro" id="IPR036388">
    <property type="entry name" value="WH-like_DNA-bd_sf"/>
</dbReference>
<feature type="domain" description="HTH arsR-type" evidence="4">
    <location>
        <begin position="5"/>
        <end position="99"/>
    </location>
</feature>
<dbReference type="SMART" id="SM00418">
    <property type="entry name" value="HTH_ARSR"/>
    <property type="match status" value="1"/>
</dbReference>
<name>A0ABW1KMI2_9ACTN</name>
<keyword evidence="6" id="KW-1185">Reference proteome</keyword>
<sequence>MDAPQPTREQLSLPNVLEALANPLRLRAVARLAHAPGGLSCGELLPGVSKSTASHHWRILRESGLIEQRRDGRYLRPILRRDDLDARFPGVLDAVLANVGEIAAVPDECTSPSVPA</sequence>
<protein>
    <submittedName>
        <fullName evidence="5">ArsR/SmtB family transcription factor</fullName>
    </submittedName>
</protein>
<dbReference type="Pfam" id="PF12840">
    <property type="entry name" value="HTH_20"/>
    <property type="match status" value="1"/>
</dbReference>
<accession>A0ABW1KMI2</accession>
<dbReference type="InterPro" id="IPR001845">
    <property type="entry name" value="HTH_ArsR_DNA-bd_dom"/>
</dbReference>
<keyword evidence="2" id="KW-0238">DNA-binding</keyword>
<evidence type="ECO:0000313" key="5">
    <source>
        <dbReference type="EMBL" id="MFC6021698.1"/>
    </source>
</evidence>
<comment type="caution">
    <text evidence="5">The sequence shown here is derived from an EMBL/GenBank/DDBJ whole genome shotgun (WGS) entry which is preliminary data.</text>
</comment>
<evidence type="ECO:0000256" key="3">
    <source>
        <dbReference type="ARBA" id="ARBA00023163"/>
    </source>
</evidence>
<dbReference type="EMBL" id="JBHSPR010000053">
    <property type="protein sequence ID" value="MFC6021698.1"/>
    <property type="molecule type" value="Genomic_DNA"/>
</dbReference>